<dbReference type="EMBL" id="KB446555">
    <property type="protein sequence ID" value="EME87285.1"/>
    <property type="molecule type" value="Genomic_DNA"/>
</dbReference>
<proteinExistence type="predicted"/>
<dbReference type="VEuPathDB" id="FungiDB:MYCFIDRAFT_169142"/>
<feature type="compositionally biased region" description="Polar residues" evidence="1">
    <location>
        <begin position="576"/>
        <end position="615"/>
    </location>
</feature>
<dbReference type="HOGENOM" id="CLU_331789_0_0_1"/>
<organism evidence="2 3">
    <name type="scientific">Pseudocercospora fijiensis (strain CIRAD86)</name>
    <name type="common">Black leaf streak disease fungus</name>
    <name type="synonym">Mycosphaerella fijiensis</name>
    <dbReference type="NCBI Taxonomy" id="383855"/>
    <lineage>
        <taxon>Eukaryota</taxon>
        <taxon>Fungi</taxon>
        <taxon>Dikarya</taxon>
        <taxon>Ascomycota</taxon>
        <taxon>Pezizomycotina</taxon>
        <taxon>Dothideomycetes</taxon>
        <taxon>Dothideomycetidae</taxon>
        <taxon>Mycosphaerellales</taxon>
        <taxon>Mycosphaerellaceae</taxon>
        <taxon>Pseudocercospora</taxon>
    </lineage>
</organism>
<feature type="compositionally biased region" description="Low complexity" evidence="1">
    <location>
        <begin position="425"/>
        <end position="447"/>
    </location>
</feature>
<dbReference type="Proteomes" id="UP000016932">
    <property type="component" value="Unassembled WGS sequence"/>
</dbReference>
<evidence type="ECO:0000313" key="3">
    <source>
        <dbReference type="Proteomes" id="UP000016932"/>
    </source>
</evidence>
<feature type="region of interest" description="Disordered" evidence="1">
    <location>
        <begin position="209"/>
        <end position="328"/>
    </location>
</feature>
<evidence type="ECO:0000313" key="2">
    <source>
        <dbReference type="EMBL" id="EME87285.1"/>
    </source>
</evidence>
<feature type="region of interest" description="Disordered" evidence="1">
    <location>
        <begin position="527"/>
        <end position="657"/>
    </location>
</feature>
<feature type="compositionally biased region" description="Polar residues" evidence="1">
    <location>
        <begin position="247"/>
        <end position="272"/>
    </location>
</feature>
<reference evidence="2 3" key="1">
    <citation type="journal article" date="2012" name="PLoS Pathog.">
        <title>Diverse lifestyles and strategies of plant pathogenesis encoded in the genomes of eighteen Dothideomycetes fungi.</title>
        <authorList>
            <person name="Ohm R.A."/>
            <person name="Feau N."/>
            <person name="Henrissat B."/>
            <person name="Schoch C.L."/>
            <person name="Horwitz B.A."/>
            <person name="Barry K.W."/>
            <person name="Condon B.J."/>
            <person name="Copeland A.C."/>
            <person name="Dhillon B."/>
            <person name="Glaser F."/>
            <person name="Hesse C.N."/>
            <person name="Kosti I."/>
            <person name="LaButti K."/>
            <person name="Lindquist E.A."/>
            <person name="Lucas S."/>
            <person name="Salamov A.A."/>
            <person name="Bradshaw R.E."/>
            <person name="Ciuffetti L."/>
            <person name="Hamelin R.C."/>
            <person name="Kema G.H.J."/>
            <person name="Lawrence C."/>
            <person name="Scott J.A."/>
            <person name="Spatafora J.W."/>
            <person name="Turgeon B.G."/>
            <person name="de Wit P.J.G.M."/>
            <person name="Zhong S."/>
            <person name="Goodwin S.B."/>
            <person name="Grigoriev I.V."/>
        </authorList>
    </citation>
    <scope>NUCLEOTIDE SEQUENCE [LARGE SCALE GENOMIC DNA]</scope>
    <source>
        <strain evidence="2 3">CIRAD86</strain>
    </source>
</reference>
<dbReference type="KEGG" id="pfj:MYCFIDRAFT_169142"/>
<evidence type="ECO:0000256" key="1">
    <source>
        <dbReference type="SAM" id="MobiDB-lite"/>
    </source>
</evidence>
<name>N1Q5N6_PSEFD</name>
<protein>
    <submittedName>
        <fullName evidence="2">Uncharacterized protein</fullName>
    </submittedName>
</protein>
<dbReference type="eggNOG" id="ENOG502RGI2">
    <property type="taxonomic scope" value="Eukaryota"/>
</dbReference>
<feature type="region of interest" description="Disordered" evidence="1">
    <location>
        <begin position="398"/>
        <end position="473"/>
    </location>
</feature>
<keyword evidence="3" id="KW-1185">Reference proteome</keyword>
<feature type="compositionally biased region" description="Acidic residues" evidence="1">
    <location>
        <begin position="317"/>
        <end position="328"/>
    </location>
</feature>
<feature type="compositionally biased region" description="Low complexity" evidence="1">
    <location>
        <begin position="286"/>
        <end position="300"/>
    </location>
</feature>
<dbReference type="OrthoDB" id="3940204at2759"/>
<dbReference type="GeneID" id="19332327"/>
<gene>
    <name evidence="2" type="ORF">MYCFIDRAFT_169142</name>
</gene>
<sequence length="863" mass="95863">MALSQRRLHTVPRHCTSSSSFIEYKIHTACPFANDQASARGWLSLLAEASCQLASFAQRPSHSNDHDHDHSLAVDCELEEERAAYESGMKLDTPLPPYSHACTILRALHRLASPRPWEADARHGRFVKGWYCMDTIATCWQFCYLHFGARHVPCALLGCVMRTASWTQHSFVKLLAFLCLHWLDRIPKTYTHCGPYESSESFTPLVMAKTREQSPSKGKSPKRTKPTAPASAEPKRRTSPRKATPSAKKNSATDTKSPTSSGPRKVNTRGTASPSKSKVTKRTTTPKKVTSTKKAASPKKLISPGKKGKGRKRGSPDEDDSGYDPDQTTDEILAEFDGRTRTAIDKLLITQIRQFEDGGSIDQNVAMMIVNVEHGEEKLECNYKLYWRFRKCCEEEFGDRSPFNNAKPRGPTRSPNKLANAPDLSPSKRSPSRASPKSAAPAAASSSPRRKQTSQTGRLQRRIAQPDEDYDRAEIFKEIERQAFLEETRGEPMEPYPEFLYFLSRSEYNKAQRRGRMAAMQRTETVINTHGTQEEQAPSTYGDSGIMMHSQSSPGRRARQANKTASVAGSRDDNFPQLSPSRLTPARSSPGRSPSTPKRQMATTPARSPTKSTSPGKRRQGTDAPRSPAKPTYKRKYLENGQTVWPQSDKGRGDVVPPIQKDWVEVNDLKEPHKGPQDRENPFFQTMPAAEIWHRRMPPYFPFGETPYMEKVMSDQINADLARSKSFQNKNSHHLHSLAHKLTNPSSSSSPGHEESTAKPTLPAPQSPGILESITSIPGRLAGSISSAFRSPEPPAVSAAAAPKFKAAESFNEIVQPEKWPWHLPEISREEVERCAIGSSVVEKARKRAAVSEGGREGMAGEG</sequence>
<accession>N1Q5N6</accession>
<dbReference type="RefSeq" id="XP_007920782.1">
    <property type="nucleotide sequence ID" value="XM_007922591.1"/>
</dbReference>
<dbReference type="AlphaFoldDB" id="N1Q5N6"/>
<feature type="region of interest" description="Disordered" evidence="1">
    <location>
        <begin position="741"/>
        <end position="772"/>
    </location>
</feature>
<feature type="compositionally biased region" description="Polar residues" evidence="1">
    <location>
        <begin position="527"/>
        <end position="542"/>
    </location>
</feature>